<keyword evidence="5" id="KW-1133">Transmembrane helix</keyword>
<name>A0ABQ0MTX4_9GAMM</name>
<organism evidence="8 9">
    <name type="scientific">Colwellia marinimaniae</name>
    <dbReference type="NCBI Taxonomy" id="1513592"/>
    <lineage>
        <taxon>Bacteria</taxon>
        <taxon>Pseudomonadati</taxon>
        <taxon>Pseudomonadota</taxon>
        <taxon>Gammaproteobacteria</taxon>
        <taxon>Alteromonadales</taxon>
        <taxon>Colwelliaceae</taxon>
        <taxon>Colwellia</taxon>
    </lineage>
</organism>
<evidence type="ECO:0000256" key="3">
    <source>
        <dbReference type="ARBA" id="ARBA00022475"/>
    </source>
</evidence>
<evidence type="ECO:0000256" key="5">
    <source>
        <dbReference type="ARBA" id="ARBA00022989"/>
    </source>
</evidence>
<gene>
    <name evidence="8" type="ORF">MTCD1_01408</name>
</gene>
<keyword evidence="4 7" id="KW-0812">Transmembrane</keyword>
<evidence type="ECO:0000313" key="9">
    <source>
        <dbReference type="Proteomes" id="UP000197068"/>
    </source>
</evidence>
<proteinExistence type="inferred from homology"/>
<comment type="caution">
    <text evidence="8">The sequence shown here is derived from an EMBL/GenBank/DDBJ whole genome shotgun (WGS) entry which is preliminary data.</text>
</comment>
<sequence>MRRRRINPPEAELDITSFMNLMIVLVPVLLLSLVFSQVRILNLQLPVAGQTTDNPNDERQVLELVITQTGFELNYPAGILLKKFAKTDSGYQFAKLSLYLQDLKLTFQQNKHQKSDIVLLLAPEIDYQTIVSTMDTVRSFKAVVAANLVDAELFPQISLGDAPASIANSQVGTNAGLQAGTNARTQSGGKP</sequence>
<dbReference type="InterPro" id="IPR003400">
    <property type="entry name" value="ExbD"/>
</dbReference>
<evidence type="ECO:0000256" key="6">
    <source>
        <dbReference type="ARBA" id="ARBA00023136"/>
    </source>
</evidence>
<dbReference type="Proteomes" id="UP000197068">
    <property type="component" value="Unassembled WGS sequence"/>
</dbReference>
<evidence type="ECO:0000256" key="7">
    <source>
        <dbReference type="RuleBase" id="RU003879"/>
    </source>
</evidence>
<keyword evidence="3" id="KW-1003">Cell membrane</keyword>
<evidence type="ECO:0008006" key="10">
    <source>
        <dbReference type="Google" id="ProtNLM"/>
    </source>
</evidence>
<evidence type="ECO:0000256" key="1">
    <source>
        <dbReference type="ARBA" id="ARBA00004162"/>
    </source>
</evidence>
<protein>
    <recommendedName>
        <fullName evidence="10">Biopolymer transporter ExbD</fullName>
    </recommendedName>
</protein>
<accession>A0ABQ0MTX4</accession>
<evidence type="ECO:0000256" key="4">
    <source>
        <dbReference type="ARBA" id="ARBA00022692"/>
    </source>
</evidence>
<keyword evidence="7" id="KW-0813">Transport</keyword>
<keyword evidence="7" id="KW-0653">Protein transport</keyword>
<comment type="similarity">
    <text evidence="2 7">Belongs to the ExbD/TolR family.</text>
</comment>
<reference evidence="8 9" key="1">
    <citation type="submission" date="2017-06" db="EMBL/GenBank/DDBJ databases">
        <title>Whole Genome Sequences of Colwellia marinimaniae MTCD1.</title>
        <authorList>
            <person name="Kusumoto H."/>
            <person name="Inoue M."/>
            <person name="Tanikawa K."/>
            <person name="Maeji H."/>
            <person name="Cameron J.H."/>
            <person name="Bartlett D.H."/>
        </authorList>
    </citation>
    <scope>NUCLEOTIDE SEQUENCE [LARGE SCALE GENOMIC DNA]</scope>
    <source>
        <strain evidence="8 9">MTCD1</strain>
    </source>
</reference>
<dbReference type="EMBL" id="BDQM01000008">
    <property type="protein sequence ID" value="GAW95805.1"/>
    <property type="molecule type" value="Genomic_DNA"/>
</dbReference>
<keyword evidence="6" id="KW-0472">Membrane</keyword>
<comment type="subcellular location">
    <subcellularLocation>
        <location evidence="1">Cell membrane</location>
        <topology evidence="1">Single-pass membrane protein</topology>
    </subcellularLocation>
    <subcellularLocation>
        <location evidence="7">Cell membrane</location>
        <topology evidence="7">Single-pass type II membrane protein</topology>
    </subcellularLocation>
</comment>
<evidence type="ECO:0000256" key="2">
    <source>
        <dbReference type="ARBA" id="ARBA00005811"/>
    </source>
</evidence>
<dbReference type="Pfam" id="PF02472">
    <property type="entry name" value="ExbD"/>
    <property type="match status" value="1"/>
</dbReference>
<evidence type="ECO:0000313" key="8">
    <source>
        <dbReference type="EMBL" id="GAW95805.1"/>
    </source>
</evidence>
<dbReference type="RefSeq" id="WP_057179595.1">
    <property type="nucleotide sequence ID" value="NZ_BDQM01000008.1"/>
</dbReference>
<keyword evidence="9" id="KW-1185">Reference proteome</keyword>